<evidence type="ECO:0000256" key="1">
    <source>
        <dbReference type="SAM" id="MobiDB-lite"/>
    </source>
</evidence>
<feature type="region of interest" description="Disordered" evidence="1">
    <location>
        <begin position="76"/>
        <end position="99"/>
    </location>
</feature>
<gene>
    <name evidence="2" type="ORF">BASA50_000463</name>
</gene>
<accession>A0ABQ8ETU3</accession>
<reference evidence="2 3" key="1">
    <citation type="submission" date="2021-02" db="EMBL/GenBank/DDBJ databases">
        <title>Variation within the Batrachochytrium salamandrivorans European outbreak.</title>
        <authorList>
            <person name="Kelly M."/>
            <person name="Pasmans F."/>
            <person name="Shea T.P."/>
            <person name="Munoz J.F."/>
            <person name="Carranza S."/>
            <person name="Cuomo C.A."/>
            <person name="Martel A."/>
        </authorList>
    </citation>
    <scope>NUCLEOTIDE SEQUENCE [LARGE SCALE GENOMIC DNA]</scope>
    <source>
        <strain evidence="2 3">AMFP18/2</strain>
    </source>
</reference>
<sequence>MISLSSVGSSASRCSSQRSFVAQTQVVGFSPSSSDDETGHCDSSLSMHSNANGDNAISHTSHVSWISIGINRHVRSTNNQGGNTDPETCSDSGSDTLSTLHAGSSQMIHTTNSSNSSHGNNQFIPQLKSRRRRLAVFPSAIPALALDTASMSDTTDSDLGSDTDTADDQNNHAAQVAARLFPSPPSSSMLESCSASKQPYTQCVSSKPICVRLTLSQQRNLSVHTSQRRVVCAHLNAEFTRPLTGGVRRVKGL</sequence>
<proteinExistence type="predicted"/>
<name>A0ABQ8ETU3_9FUNG</name>
<evidence type="ECO:0000313" key="3">
    <source>
        <dbReference type="Proteomes" id="UP001648503"/>
    </source>
</evidence>
<organism evidence="2 3">
    <name type="scientific">Batrachochytrium salamandrivorans</name>
    <dbReference type="NCBI Taxonomy" id="1357716"/>
    <lineage>
        <taxon>Eukaryota</taxon>
        <taxon>Fungi</taxon>
        <taxon>Fungi incertae sedis</taxon>
        <taxon>Chytridiomycota</taxon>
        <taxon>Chytridiomycota incertae sedis</taxon>
        <taxon>Chytridiomycetes</taxon>
        <taxon>Rhizophydiales</taxon>
        <taxon>Rhizophydiales incertae sedis</taxon>
        <taxon>Batrachochytrium</taxon>
    </lineage>
</organism>
<comment type="caution">
    <text evidence="2">The sequence shown here is derived from an EMBL/GenBank/DDBJ whole genome shotgun (WGS) entry which is preliminary data.</text>
</comment>
<dbReference type="EMBL" id="JAFCIX010000573">
    <property type="protein sequence ID" value="KAH6586509.1"/>
    <property type="molecule type" value="Genomic_DNA"/>
</dbReference>
<evidence type="ECO:0000313" key="2">
    <source>
        <dbReference type="EMBL" id="KAH6586509.1"/>
    </source>
</evidence>
<dbReference type="Proteomes" id="UP001648503">
    <property type="component" value="Unassembled WGS sequence"/>
</dbReference>
<keyword evidence="3" id="KW-1185">Reference proteome</keyword>
<protein>
    <submittedName>
        <fullName evidence="2">Uncharacterized protein</fullName>
    </submittedName>
</protein>